<proteinExistence type="predicted"/>
<dbReference type="RefSeq" id="WP_054753562.1">
    <property type="nucleotide sequence ID" value="NZ_JBHUMZ010000010.1"/>
</dbReference>
<evidence type="ECO:0000313" key="2">
    <source>
        <dbReference type="Proteomes" id="UP001597452"/>
    </source>
</evidence>
<gene>
    <name evidence="1" type="ORF">ACFSW4_02240</name>
</gene>
<name>A0ABW5Q7H6_9BACI</name>
<keyword evidence="2" id="KW-1185">Reference proteome</keyword>
<reference evidence="2" key="1">
    <citation type="journal article" date="2019" name="Int. J. Syst. Evol. Microbiol.">
        <title>The Global Catalogue of Microorganisms (GCM) 10K type strain sequencing project: providing services to taxonomists for standard genome sequencing and annotation.</title>
        <authorList>
            <consortium name="The Broad Institute Genomics Platform"/>
            <consortium name="The Broad Institute Genome Sequencing Center for Infectious Disease"/>
            <person name="Wu L."/>
            <person name="Ma J."/>
        </authorList>
    </citation>
    <scope>NUCLEOTIDE SEQUENCE [LARGE SCALE GENOMIC DNA]</scope>
    <source>
        <strain evidence="2">TISTR 1571</strain>
    </source>
</reference>
<evidence type="ECO:0000313" key="1">
    <source>
        <dbReference type="EMBL" id="MFD2637691.1"/>
    </source>
</evidence>
<accession>A0ABW5Q7H6</accession>
<evidence type="ECO:0008006" key="3">
    <source>
        <dbReference type="Google" id="ProtNLM"/>
    </source>
</evidence>
<sequence length="124" mass="14993">MEYQFYEAFKVDPIIQEKVGQRIKFYKYPNTEDLEKGPFIIIDPLDPPLPSDYADNKWLTEDYLYQIEVWSFNKTDRDLVAKQIQQILWDQFNFGNYGGGVDEWDQDLNVYRDARRYRGKKYVN</sequence>
<organism evidence="1 2">
    <name type="scientific">Piscibacillus salipiscarius</name>
    <dbReference type="NCBI Taxonomy" id="299480"/>
    <lineage>
        <taxon>Bacteria</taxon>
        <taxon>Bacillati</taxon>
        <taxon>Bacillota</taxon>
        <taxon>Bacilli</taxon>
        <taxon>Bacillales</taxon>
        <taxon>Bacillaceae</taxon>
        <taxon>Piscibacillus</taxon>
    </lineage>
</organism>
<protein>
    <recommendedName>
        <fullName evidence="3">Phage protein</fullName>
    </recommendedName>
</protein>
<comment type="caution">
    <text evidence="1">The sequence shown here is derived from an EMBL/GenBank/DDBJ whole genome shotgun (WGS) entry which is preliminary data.</text>
</comment>
<dbReference type="EMBL" id="JBHUMZ010000010">
    <property type="protein sequence ID" value="MFD2637691.1"/>
    <property type="molecule type" value="Genomic_DNA"/>
</dbReference>
<dbReference type="Proteomes" id="UP001597452">
    <property type="component" value="Unassembled WGS sequence"/>
</dbReference>